<dbReference type="SUPFAM" id="SSF52540">
    <property type="entry name" value="P-loop containing nucleoside triphosphate hydrolases"/>
    <property type="match status" value="1"/>
</dbReference>
<dbReference type="Proteomes" id="UP001202281">
    <property type="component" value="Unassembled WGS sequence"/>
</dbReference>
<dbReference type="RefSeq" id="WP_243917211.1">
    <property type="nucleotide sequence ID" value="NZ_JALHLG010000001.1"/>
</dbReference>
<keyword evidence="4" id="KW-1185">Reference proteome</keyword>
<dbReference type="CDD" id="cd02042">
    <property type="entry name" value="ParAB_family"/>
    <property type="match status" value="1"/>
</dbReference>
<dbReference type="InterPro" id="IPR027417">
    <property type="entry name" value="P-loop_NTPase"/>
</dbReference>
<dbReference type="Gene3D" id="3.40.50.300">
    <property type="entry name" value="P-loop containing nucleotide triphosphate hydrolases"/>
    <property type="match status" value="1"/>
</dbReference>
<dbReference type="EMBL" id="JALHLG010000001">
    <property type="protein sequence ID" value="MCJ2185437.1"/>
    <property type="molecule type" value="Genomic_DNA"/>
</dbReference>
<dbReference type="InterPro" id="IPR050678">
    <property type="entry name" value="DNA_Partitioning_ATPase"/>
</dbReference>
<evidence type="ECO:0000313" key="4">
    <source>
        <dbReference type="Proteomes" id="UP001202281"/>
    </source>
</evidence>
<dbReference type="PANTHER" id="PTHR13696:SF52">
    <property type="entry name" value="PARA FAMILY PROTEIN CT_582"/>
    <property type="match status" value="1"/>
</dbReference>
<protein>
    <submittedName>
        <fullName evidence="3">ParA family protein</fullName>
    </submittedName>
</protein>
<feature type="domain" description="AAA" evidence="2">
    <location>
        <begin position="33"/>
        <end position="193"/>
    </location>
</feature>
<sequence>MAAKKRTLPRIAGFTGGPSKKAGPLGASGSGATIAVYSVKGGVGKTTFSANLAWCSAALSGHRTLLWDLDAAGGSGFLYGLEPKGSRLAEEVFSRERSPSALIQHTGWDNIDILPADESIRALDAQLMQLGKRKRLAKLTSQLSAQYERIVLDCPPVMNELSAQIVRAADLVIVPLPPSPLSARAFDLVVREISGNTKRHPPILPVLSMLDMRRTLHRQAHEANPNWPSIPYASVVEQCAVHQQPVGALAPNSPAAQAFARLWAAIEKKLGEKR</sequence>
<comment type="caution">
    <text evidence="3">The sequence shown here is derived from an EMBL/GenBank/DDBJ whole genome shotgun (WGS) entry which is preliminary data.</text>
</comment>
<reference evidence="3 4" key="1">
    <citation type="submission" date="2022-04" db="EMBL/GenBank/DDBJ databases">
        <title>Identification of a novel bacterium isolated from mangrove sediments.</title>
        <authorList>
            <person name="Pan X."/>
        </authorList>
    </citation>
    <scope>NUCLEOTIDE SEQUENCE [LARGE SCALE GENOMIC DNA]</scope>
    <source>
        <strain evidence="3 4">B2638</strain>
    </source>
</reference>
<gene>
    <name evidence="3" type="ORF">MTR66_01250</name>
</gene>
<dbReference type="InterPro" id="IPR025669">
    <property type="entry name" value="AAA_dom"/>
</dbReference>
<dbReference type="Pfam" id="PF13614">
    <property type="entry name" value="AAA_31"/>
    <property type="match status" value="1"/>
</dbReference>
<proteinExistence type="predicted"/>
<name>A0ABT0BK66_9SPHN</name>
<organism evidence="3 4">
    <name type="scientific">Novosphingobium beihaiensis</name>
    <dbReference type="NCBI Taxonomy" id="2930389"/>
    <lineage>
        <taxon>Bacteria</taxon>
        <taxon>Pseudomonadati</taxon>
        <taxon>Pseudomonadota</taxon>
        <taxon>Alphaproteobacteria</taxon>
        <taxon>Sphingomonadales</taxon>
        <taxon>Sphingomonadaceae</taxon>
        <taxon>Novosphingobium</taxon>
    </lineage>
</organism>
<accession>A0ABT0BK66</accession>
<evidence type="ECO:0000313" key="3">
    <source>
        <dbReference type="EMBL" id="MCJ2185437.1"/>
    </source>
</evidence>
<evidence type="ECO:0000259" key="2">
    <source>
        <dbReference type="Pfam" id="PF13614"/>
    </source>
</evidence>
<feature type="region of interest" description="Disordered" evidence="1">
    <location>
        <begin position="1"/>
        <end position="25"/>
    </location>
</feature>
<evidence type="ECO:0000256" key="1">
    <source>
        <dbReference type="SAM" id="MobiDB-lite"/>
    </source>
</evidence>
<dbReference type="PANTHER" id="PTHR13696">
    <property type="entry name" value="P-LOOP CONTAINING NUCLEOSIDE TRIPHOSPHATE HYDROLASE"/>
    <property type="match status" value="1"/>
</dbReference>